<accession>A0ABS8WHT7</accession>
<evidence type="ECO:0000313" key="1">
    <source>
        <dbReference type="EMBL" id="MCE3049651.1"/>
    </source>
</evidence>
<feature type="non-terminal residue" evidence="1">
    <location>
        <position position="1"/>
    </location>
</feature>
<organism evidence="1 2">
    <name type="scientific">Datura stramonium</name>
    <name type="common">Jimsonweed</name>
    <name type="synonym">Common thornapple</name>
    <dbReference type="NCBI Taxonomy" id="4076"/>
    <lineage>
        <taxon>Eukaryota</taxon>
        <taxon>Viridiplantae</taxon>
        <taxon>Streptophyta</taxon>
        <taxon>Embryophyta</taxon>
        <taxon>Tracheophyta</taxon>
        <taxon>Spermatophyta</taxon>
        <taxon>Magnoliopsida</taxon>
        <taxon>eudicotyledons</taxon>
        <taxon>Gunneridae</taxon>
        <taxon>Pentapetalae</taxon>
        <taxon>asterids</taxon>
        <taxon>lamiids</taxon>
        <taxon>Solanales</taxon>
        <taxon>Solanaceae</taxon>
        <taxon>Solanoideae</taxon>
        <taxon>Datureae</taxon>
        <taxon>Datura</taxon>
    </lineage>
</organism>
<name>A0ABS8WHT7_DATST</name>
<keyword evidence="2" id="KW-1185">Reference proteome</keyword>
<dbReference type="EMBL" id="JACEIK010007040">
    <property type="protein sequence ID" value="MCE3049651.1"/>
    <property type="molecule type" value="Genomic_DNA"/>
</dbReference>
<sequence length="163" mass="18090">LPHGIILSRIIKAIGVDFSMFPVKEIISTYNDRTFASMGYILDENRWVKKASFKHKAKLSTVERCSNVPPDGSSSSVLSSLMTEIKDVNETLGVVDGDLHKSNESLNVLISSVAELKTQLTLLQHEGVKSFNKVLHQVDSTTTRAKVSDNEPVLNREVLSFLF</sequence>
<reference evidence="1 2" key="1">
    <citation type="journal article" date="2021" name="BMC Genomics">
        <title>Datura genome reveals duplications of psychoactive alkaloid biosynthetic genes and high mutation rate following tissue culture.</title>
        <authorList>
            <person name="Rajewski A."/>
            <person name="Carter-House D."/>
            <person name="Stajich J."/>
            <person name="Litt A."/>
        </authorList>
    </citation>
    <scope>NUCLEOTIDE SEQUENCE [LARGE SCALE GENOMIC DNA]</scope>
    <source>
        <strain evidence="1">AR-01</strain>
    </source>
</reference>
<dbReference type="Proteomes" id="UP000823775">
    <property type="component" value="Unassembled WGS sequence"/>
</dbReference>
<gene>
    <name evidence="1" type="ORF">HAX54_045472</name>
</gene>
<proteinExistence type="predicted"/>
<evidence type="ECO:0000313" key="2">
    <source>
        <dbReference type="Proteomes" id="UP000823775"/>
    </source>
</evidence>
<protein>
    <submittedName>
        <fullName evidence="1">Uncharacterized protein</fullName>
    </submittedName>
</protein>
<comment type="caution">
    <text evidence="1">The sequence shown here is derived from an EMBL/GenBank/DDBJ whole genome shotgun (WGS) entry which is preliminary data.</text>
</comment>